<dbReference type="InterPro" id="IPR044279">
    <property type="entry name" value="SNX2A/B"/>
</dbReference>
<dbReference type="Gene3D" id="3.30.1520.10">
    <property type="entry name" value="Phox-like domain"/>
    <property type="match status" value="1"/>
</dbReference>
<evidence type="ECO:0000256" key="1">
    <source>
        <dbReference type="SAM" id="MobiDB-lite"/>
    </source>
</evidence>
<reference evidence="3 4" key="1">
    <citation type="journal article" date="2021" name="Sci. Rep.">
        <title>Genome sequencing of the multicellular alga Astrephomene provides insights into convergent evolution of germ-soma differentiation.</title>
        <authorList>
            <person name="Yamashita S."/>
            <person name="Yamamoto K."/>
            <person name="Matsuzaki R."/>
            <person name="Suzuki S."/>
            <person name="Yamaguchi H."/>
            <person name="Hirooka S."/>
            <person name="Minakuchi Y."/>
            <person name="Miyagishima S."/>
            <person name="Kawachi M."/>
            <person name="Toyoda A."/>
            <person name="Nozaki H."/>
        </authorList>
    </citation>
    <scope>NUCLEOTIDE SEQUENCE [LARGE SCALE GENOMIC DNA]</scope>
    <source>
        <strain evidence="3 4">NIES-4017</strain>
    </source>
</reference>
<proteinExistence type="predicted"/>
<evidence type="ECO:0000313" key="3">
    <source>
        <dbReference type="EMBL" id="GFR52609.1"/>
    </source>
</evidence>
<feature type="compositionally biased region" description="Pro residues" evidence="1">
    <location>
        <begin position="529"/>
        <end position="538"/>
    </location>
</feature>
<name>A0AAD3HSW3_9CHLO</name>
<dbReference type="InterPro" id="IPR036871">
    <property type="entry name" value="PX_dom_sf"/>
</dbReference>
<feature type="region of interest" description="Disordered" evidence="1">
    <location>
        <begin position="471"/>
        <end position="538"/>
    </location>
</feature>
<dbReference type="SMART" id="SM00312">
    <property type="entry name" value="PX"/>
    <property type="match status" value="1"/>
</dbReference>
<feature type="non-terminal residue" evidence="3">
    <location>
        <position position="538"/>
    </location>
</feature>
<dbReference type="Pfam" id="PF00787">
    <property type="entry name" value="PX"/>
    <property type="match status" value="1"/>
</dbReference>
<evidence type="ECO:0000313" key="4">
    <source>
        <dbReference type="Proteomes" id="UP001054857"/>
    </source>
</evidence>
<gene>
    <name evidence="3" type="ORF">Agub_g15124</name>
</gene>
<dbReference type="GO" id="GO:0035091">
    <property type="term" value="F:phosphatidylinositol binding"/>
    <property type="evidence" value="ECO:0007669"/>
    <property type="project" value="InterPro"/>
</dbReference>
<dbReference type="PANTHER" id="PTHR46757:SF2">
    <property type="entry name" value="OS05G0346100 PROTEIN"/>
    <property type="match status" value="1"/>
</dbReference>
<keyword evidence="4" id="KW-1185">Reference proteome</keyword>
<dbReference type="AlphaFoldDB" id="A0AAD3HSW3"/>
<dbReference type="PANTHER" id="PTHR46757">
    <property type="entry name" value="SORTING NEXIN-RELATED"/>
    <property type="match status" value="1"/>
</dbReference>
<feature type="domain" description="PX" evidence="2">
    <location>
        <begin position="24"/>
        <end position="147"/>
    </location>
</feature>
<dbReference type="SUPFAM" id="SSF64268">
    <property type="entry name" value="PX domain"/>
    <property type="match status" value="1"/>
</dbReference>
<dbReference type="InterPro" id="IPR027267">
    <property type="entry name" value="AH/BAR_dom_sf"/>
</dbReference>
<organism evidence="3 4">
    <name type="scientific">Astrephomene gubernaculifera</name>
    <dbReference type="NCBI Taxonomy" id="47775"/>
    <lineage>
        <taxon>Eukaryota</taxon>
        <taxon>Viridiplantae</taxon>
        <taxon>Chlorophyta</taxon>
        <taxon>core chlorophytes</taxon>
        <taxon>Chlorophyceae</taxon>
        <taxon>CS clade</taxon>
        <taxon>Chlamydomonadales</taxon>
        <taxon>Astrephomenaceae</taxon>
        <taxon>Astrephomene</taxon>
    </lineage>
</organism>
<comment type="caution">
    <text evidence="3">The sequence shown here is derived from an EMBL/GenBank/DDBJ whole genome shotgun (WGS) entry which is preliminary data.</text>
</comment>
<dbReference type="PROSITE" id="PS50195">
    <property type="entry name" value="PX"/>
    <property type="match status" value="1"/>
</dbReference>
<dbReference type="Proteomes" id="UP001054857">
    <property type="component" value="Unassembled WGS sequence"/>
</dbReference>
<evidence type="ECO:0000259" key="2">
    <source>
        <dbReference type="PROSITE" id="PS50195"/>
    </source>
</evidence>
<sequence length="538" mass="56871">PHRAHPARGAPPALPPCHHQPLISVSEPVKREGGGLFGIKGGYVTYLVRSRPRQVGGQVGGQVRPEVRVRRRFREFVTLAEILKERYRGFFVPPRPEKNAVEGQRMTDAFVEERRLALERYLNKLARHPVICASEELRLFLETEGELGDCPAWAALRPAGQGGAVLEGTARLSKQLLGLDRGVTDPEQAAQPTKKSGDIMRAIRETARSMQVPTASLPPDELALQRAREEVEALQGGLTVASRAAERLVSRLERWSGVQGELGLALLRAGKAEQAEGGALAQHTCTLKQSGSLMHDLERLGTALVRASRIGRRVTGRCAIELGCLHDYLGLMPAALKGLRARDKALLTADTLQADLGARRRAIAELEAAGARVLGGDAAKAKKIAELSGDVAVLQQSLSAATATYERVKATNQSELSRLRGEMRAELGGMLRGFAGVMAACCQRDTEIWLAAASELQATPEQLQAAKACLTGHPPAPHQQHQHQQGEAAAGNGSSSAPRGADLPASTAAAASSRPPAGSAAGGAGSGGPPGPRPGSPG</sequence>
<dbReference type="Gene3D" id="1.20.1270.60">
    <property type="entry name" value="Arfaptin homology (AH) domain/BAR domain"/>
    <property type="match status" value="1"/>
</dbReference>
<feature type="non-terminal residue" evidence="3">
    <location>
        <position position="1"/>
    </location>
</feature>
<dbReference type="InterPro" id="IPR001683">
    <property type="entry name" value="PX_dom"/>
</dbReference>
<feature type="compositionally biased region" description="Low complexity" evidence="1">
    <location>
        <begin position="478"/>
        <end position="519"/>
    </location>
</feature>
<dbReference type="GO" id="GO:0005768">
    <property type="term" value="C:endosome"/>
    <property type="evidence" value="ECO:0007669"/>
    <property type="project" value="UniProtKB-ARBA"/>
</dbReference>
<accession>A0AAD3HSW3</accession>
<protein>
    <recommendedName>
        <fullName evidence="2">PX domain-containing protein</fullName>
    </recommendedName>
</protein>
<dbReference type="EMBL" id="BMAR01000068">
    <property type="protein sequence ID" value="GFR52609.1"/>
    <property type="molecule type" value="Genomic_DNA"/>
</dbReference>